<gene>
    <name evidence="5" type="ORF">GMPD_21150</name>
    <name evidence="6" type="ORF">M1B72_12230</name>
</gene>
<evidence type="ECO:0000256" key="1">
    <source>
        <dbReference type="SAM" id="Coils"/>
    </source>
</evidence>
<dbReference type="InterPro" id="IPR029016">
    <property type="entry name" value="GAF-like_dom_sf"/>
</dbReference>
<dbReference type="InterPro" id="IPR003660">
    <property type="entry name" value="HAMP_dom"/>
</dbReference>
<dbReference type="Gene3D" id="3.30.450.40">
    <property type="match status" value="1"/>
</dbReference>
<dbReference type="SUPFAM" id="SSF158472">
    <property type="entry name" value="HAMP domain-like"/>
    <property type="match status" value="1"/>
</dbReference>
<feature type="domain" description="HD-GYP" evidence="4">
    <location>
        <begin position="486"/>
        <end position="681"/>
    </location>
</feature>
<feature type="domain" description="HAMP" evidence="3">
    <location>
        <begin position="194"/>
        <end position="246"/>
    </location>
</feature>
<dbReference type="NCBIfam" id="TIGR00277">
    <property type="entry name" value="HDIG"/>
    <property type="match status" value="1"/>
</dbReference>
<dbReference type="Pfam" id="PF00672">
    <property type="entry name" value="HAMP"/>
    <property type="match status" value="1"/>
</dbReference>
<accession>A0A6V8MVI9</accession>
<dbReference type="CDD" id="cd06225">
    <property type="entry name" value="HAMP"/>
    <property type="match status" value="1"/>
</dbReference>
<dbReference type="Pfam" id="PF13185">
    <property type="entry name" value="GAF_2"/>
    <property type="match status" value="1"/>
</dbReference>
<keyword evidence="8" id="KW-1185">Reference proteome</keyword>
<dbReference type="Pfam" id="PF13487">
    <property type="entry name" value="HD_5"/>
    <property type="match status" value="1"/>
</dbReference>
<dbReference type="AlphaFoldDB" id="A0A6V8MVI9"/>
<dbReference type="InterPro" id="IPR003607">
    <property type="entry name" value="HD/PDEase_dom"/>
</dbReference>
<evidence type="ECO:0000313" key="8">
    <source>
        <dbReference type="Proteomes" id="UP000831485"/>
    </source>
</evidence>
<dbReference type="InterPro" id="IPR006675">
    <property type="entry name" value="HDIG_dom"/>
</dbReference>
<dbReference type="GO" id="GO:0016020">
    <property type="term" value="C:membrane"/>
    <property type="evidence" value="ECO:0007669"/>
    <property type="project" value="InterPro"/>
</dbReference>
<dbReference type="SMART" id="SM00304">
    <property type="entry name" value="HAMP"/>
    <property type="match status" value="1"/>
</dbReference>
<dbReference type="Gene3D" id="3.30.450.290">
    <property type="match status" value="1"/>
</dbReference>
<evidence type="ECO:0000313" key="7">
    <source>
        <dbReference type="Proteomes" id="UP000568888"/>
    </source>
</evidence>
<dbReference type="EMBL" id="BLXY01000003">
    <property type="protein sequence ID" value="GFO64196.1"/>
    <property type="molecule type" value="Genomic_DNA"/>
</dbReference>
<dbReference type="InterPro" id="IPR037522">
    <property type="entry name" value="HD_GYP_dom"/>
</dbReference>
<feature type="coiled-coil region" evidence="1">
    <location>
        <begin position="241"/>
        <end position="327"/>
    </location>
</feature>
<keyword evidence="2" id="KW-0472">Membrane</keyword>
<proteinExistence type="predicted"/>
<dbReference type="SUPFAM" id="SSF109604">
    <property type="entry name" value="HD-domain/PDEase-like"/>
    <property type="match status" value="1"/>
</dbReference>
<evidence type="ECO:0000259" key="4">
    <source>
        <dbReference type="PROSITE" id="PS51832"/>
    </source>
</evidence>
<sequence length="703" mass="79336">MRVSLKVKILTLVTAILVIVISTVAYHNYRQQKEMLHEIANRNTSVLIETIKSSIANAMLSGRSDEVANIFARIKSREFVKSIRIVDAEGKILNSADRDEIGKQIPEQGRGKLPSRNLSLLPEEGVFLSYARIFNAPQCYKCHPASSETLGLLQIKLSLGYMNGFISREREIAIVSAIVLVLLTVFTIFTFLVIYVERPLRKLMRYMEKVEQGDFTQEISLTSSREMRSLGNSFNHMVGTIADLMESTVKHERELARAQEKLAHHRETHLMNGRLEEQIREIENLNVTLEERIEEIEEANYKIADLAGELEDKNTNLEKAVAKLSTLYRLGLAINSTIEVEDLYRLVVKTTMDTLQAQVGYVVLYDAEHGELRVTNLVGYRDPNPQHLRVPMKPSSVSSWVIQNSKPLLIADIALTPEFDRVSPLGFERKTLICAPLMVKDEIIGTLTVVNKLNNTVYNHEELELLSTIAAQASIAIKNAMLYDEQQKTYLNTIQALVSAIEASDSYTRGHSERVTRFSLALARKLELPANRLKVIERAAILHDIGKIGIDLSLLHKEETLTRDDVAELQQHPTIGMKILEPIEFLHDVRLCIGQHHERYDGKGYPNRLTGQELLLESRILAIADSFDAMTSDRPYRKALKLEVAIQELAENAGTQFDPELVPIFIKLLKTPNFLPQREEYPGLHVVPAPQKAGNATHSCIAQ</sequence>
<dbReference type="RefSeq" id="WP_183347045.1">
    <property type="nucleotide sequence ID" value="NZ_BLXY01000003.1"/>
</dbReference>
<dbReference type="PANTHER" id="PTHR43155:SF2">
    <property type="entry name" value="CYCLIC DI-GMP PHOSPHODIESTERASE PA4108"/>
    <property type="match status" value="1"/>
</dbReference>
<name>A0A6V8MVI9_9BACT</name>
<dbReference type="Gene3D" id="6.10.340.10">
    <property type="match status" value="1"/>
</dbReference>
<dbReference type="PROSITE" id="PS51832">
    <property type="entry name" value="HD_GYP"/>
    <property type="match status" value="1"/>
</dbReference>
<reference evidence="5" key="2">
    <citation type="journal article" date="2021" name="Int. J. Syst. Evol. Microbiol.">
        <title>Geomonas silvestris sp. nov., Geomonas paludis sp. nov. and Geomonas limicola sp. nov., isolated from terrestrial environments, and emended description of the genus Geomonas.</title>
        <authorList>
            <person name="Itoh H."/>
            <person name="Xu Z."/>
            <person name="Masuda Y."/>
            <person name="Ushijima N."/>
            <person name="Hayakawa C."/>
            <person name="Shiratori Y."/>
            <person name="Senoo K."/>
        </authorList>
    </citation>
    <scope>NUCLEOTIDE SEQUENCE</scope>
    <source>
        <strain evidence="5">Red736</strain>
    </source>
</reference>
<dbReference type="PANTHER" id="PTHR43155">
    <property type="entry name" value="CYCLIC DI-GMP PHOSPHODIESTERASE PA4108-RELATED"/>
    <property type="match status" value="1"/>
</dbReference>
<dbReference type="Proteomes" id="UP000831485">
    <property type="component" value="Chromosome"/>
</dbReference>
<dbReference type="Gene3D" id="1.10.3210.10">
    <property type="entry name" value="Hypothetical protein af1432"/>
    <property type="match status" value="1"/>
</dbReference>
<dbReference type="InterPro" id="IPR003018">
    <property type="entry name" value="GAF"/>
</dbReference>
<dbReference type="EMBL" id="CP096574">
    <property type="protein sequence ID" value="UPU34218.1"/>
    <property type="molecule type" value="Genomic_DNA"/>
</dbReference>
<dbReference type="CDD" id="cd00077">
    <property type="entry name" value="HDc"/>
    <property type="match status" value="1"/>
</dbReference>
<dbReference type="PROSITE" id="PS50885">
    <property type="entry name" value="HAMP"/>
    <property type="match status" value="1"/>
</dbReference>
<dbReference type="SMART" id="SM00471">
    <property type="entry name" value="HDc"/>
    <property type="match status" value="1"/>
</dbReference>
<organism evidence="5 7">
    <name type="scientific">Geomonas paludis</name>
    <dbReference type="NCBI Taxonomy" id="2740185"/>
    <lineage>
        <taxon>Bacteria</taxon>
        <taxon>Pseudomonadati</taxon>
        <taxon>Thermodesulfobacteriota</taxon>
        <taxon>Desulfuromonadia</taxon>
        <taxon>Geobacterales</taxon>
        <taxon>Geobacteraceae</taxon>
        <taxon>Geomonas</taxon>
    </lineage>
</organism>
<keyword evidence="2" id="KW-1133">Transmembrane helix</keyword>
<evidence type="ECO:0000256" key="2">
    <source>
        <dbReference type="SAM" id="Phobius"/>
    </source>
</evidence>
<evidence type="ECO:0000259" key="3">
    <source>
        <dbReference type="PROSITE" id="PS50885"/>
    </source>
</evidence>
<protein>
    <submittedName>
        <fullName evidence="6">GAF domain-containing protein</fullName>
    </submittedName>
    <submittedName>
        <fullName evidence="5">HDIG domain-containing protein</fullName>
    </submittedName>
</protein>
<reference evidence="6" key="3">
    <citation type="submission" date="2022-04" db="EMBL/GenBank/DDBJ databases">
        <authorList>
            <person name="Liu G."/>
        </authorList>
    </citation>
    <scope>NUCLEOTIDE SEQUENCE</scope>
    <source>
        <strain evidence="6">RG22</strain>
    </source>
</reference>
<dbReference type="Proteomes" id="UP000568888">
    <property type="component" value="Unassembled WGS sequence"/>
</dbReference>
<evidence type="ECO:0000313" key="5">
    <source>
        <dbReference type="EMBL" id="GFO64196.1"/>
    </source>
</evidence>
<keyword evidence="2" id="KW-0812">Transmembrane</keyword>
<dbReference type="SUPFAM" id="SSF55781">
    <property type="entry name" value="GAF domain-like"/>
    <property type="match status" value="1"/>
</dbReference>
<evidence type="ECO:0000313" key="6">
    <source>
        <dbReference type="EMBL" id="UPU34218.1"/>
    </source>
</evidence>
<keyword evidence="1" id="KW-0175">Coiled coil</keyword>
<dbReference type="SMART" id="SM00065">
    <property type="entry name" value="GAF"/>
    <property type="match status" value="1"/>
</dbReference>
<reference evidence="7" key="1">
    <citation type="submission" date="2020-06" db="EMBL/GenBank/DDBJ databases">
        <title>Draft genomic sequecing of Geomonas sp. Red736.</title>
        <authorList>
            <person name="Itoh H."/>
            <person name="Xu Z.X."/>
            <person name="Ushijima N."/>
            <person name="Masuda Y."/>
            <person name="Shiratori Y."/>
            <person name="Senoo K."/>
        </authorList>
    </citation>
    <scope>NUCLEOTIDE SEQUENCE [LARGE SCALE GENOMIC DNA]</scope>
    <source>
        <strain evidence="7">Red736</strain>
    </source>
</reference>
<dbReference type="GO" id="GO:0007165">
    <property type="term" value="P:signal transduction"/>
    <property type="evidence" value="ECO:0007669"/>
    <property type="project" value="InterPro"/>
</dbReference>
<feature type="transmembrane region" description="Helical" evidence="2">
    <location>
        <begin position="172"/>
        <end position="196"/>
    </location>
</feature>